<keyword evidence="2 4" id="KW-0121">Carboxypeptidase</keyword>
<dbReference type="Gene3D" id="3.40.50.1820">
    <property type="entry name" value="alpha/beta hydrolase"/>
    <property type="match status" value="1"/>
</dbReference>
<dbReference type="Proteomes" id="UP000703661">
    <property type="component" value="Unassembled WGS sequence"/>
</dbReference>
<comment type="similarity">
    <text evidence="1 4">Belongs to the peptidase S10 family.</text>
</comment>
<dbReference type="PANTHER" id="PTHR11802:SF479">
    <property type="entry name" value="CARBOXYPEPTIDASE"/>
    <property type="match status" value="1"/>
</dbReference>
<dbReference type="EMBL" id="JAAAID010000420">
    <property type="protein sequence ID" value="KAG0017722.1"/>
    <property type="molecule type" value="Genomic_DNA"/>
</dbReference>
<dbReference type="EC" id="3.4.16.-" evidence="4"/>
<dbReference type="PRINTS" id="PR00724">
    <property type="entry name" value="CRBOXYPTASEC"/>
</dbReference>
<dbReference type="GO" id="GO:0004185">
    <property type="term" value="F:serine-type carboxypeptidase activity"/>
    <property type="evidence" value="ECO:0007669"/>
    <property type="project" value="UniProtKB-UniRule"/>
</dbReference>
<evidence type="ECO:0000256" key="4">
    <source>
        <dbReference type="RuleBase" id="RU361156"/>
    </source>
</evidence>
<keyword evidence="4" id="KW-0732">Signal</keyword>
<accession>A0A9P6T180</accession>
<comment type="caution">
    <text evidence="5">The sequence shown here is derived from an EMBL/GenBank/DDBJ whole genome shotgun (WGS) entry which is preliminary data.</text>
</comment>
<evidence type="ECO:0000313" key="5">
    <source>
        <dbReference type="EMBL" id="KAG0017722.1"/>
    </source>
</evidence>
<gene>
    <name evidence="5" type="primary">KEX1_3</name>
    <name evidence="5" type="ORF">BGZ80_007991</name>
</gene>
<sequence length="473" mass="53545">MSILRLTTAIVMALLFTPLSIPASAKPHQYASSHPHDHAAKYRIDTAKLPGLDKELTALPQWSGDIPVGNNNTLFFWYTQAKNLKSDNLIFWHNGGPGCSSMEGLFEEIGPYRSKDQGRTWHMNPYSWHNFGHVVYIDQPFGTGFSTNNVTVPNEDFIGNTMVNFYLNFFKAFPEMKSKDMYIAGESYAGRYIPYMAKHVLDHNDKHKNELIRLQGIVLGDAYVDTDINNNFINYLPFVKEHKWIYANNETWLTEAEQLVEQAKKLPGCGNAKSDSEVSDACVALENQFYTCTNGGNPMYYDPYNINIKDCLQAQIDDSAAQASWEYYLNLAEVQDQIHISAPTHYVNCVNINSGIYALDPSIVTKYFIGSLIDRGLKVTMYSGLLDSVVPHTLTEAVIRQMTWKGHKGFAHSKMTKATMKPIIAGHPAKQRGRYHSERGLTYVVVDNSGHMMPRDDPVTAFWMMDKIVINKH</sequence>
<dbReference type="PANTHER" id="PTHR11802">
    <property type="entry name" value="SERINE PROTEASE FAMILY S10 SERINE CARBOXYPEPTIDASE"/>
    <property type="match status" value="1"/>
</dbReference>
<keyword evidence="4" id="KW-0378">Hydrolase</keyword>
<keyword evidence="3" id="KW-0325">Glycoprotein</keyword>
<dbReference type="AlphaFoldDB" id="A0A9P6T180"/>
<feature type="chain" id="PRO_5040541330" description="Carboxypeptidase" evidence="4">
    <location>
        <begin position="26"/>
        <end position="473"/>
    </location>
</feature>
<name>A0A9P6T180_9FUNG</name>
<dbReference type="InterPro" id="IPR001563">
    <property type="entry name" value="Peptidase_S10"/>
</dbReference>
<dbReference type="InterPro" id="IPR018202">
    <property type="entry name" value="Ser_caboxypep_ser_AS"/>
</dbReference>
<organism evidence="5 6">
    <name type="scientific">Entomortierella chlamydospora</name>
    <dbReference type="NCBI Taxonomy" id="101097"/>
    <lineage>
        <taxon>Eukaryota</taxon>
        <taxon>Fungi</taxon>
        <taxon>Fungi incertae sedis</taxon>
        <taxon>Mucoromycota</taxon>
        <taxon>Mortierellomycotina</taxon>
        <taxon>Mortierellomycetes</taxon>
        <taxon>Mortierellales</taxon>
        <taxon>Mortierellaceae</taxon>
        <taxon>Entomortierella</taxon>
    </lineage>
</organism>
<evidence type="ECO:0000256" key="2">
    <source>
        <dbReference type="ARBA" id="ARBA00022645"/>
    </source>
</evidence>
<protein>
    <recommendedName>
        <fullName evidence="4">Carboxypeptidase</fullName>
        <ecNumber evidence="4">3.4.16.-</ecNumber>
    </recommendedName>
</protein>
<feature type="signal peptide" evidence="4">
    <location>
        <begin position="1"/>
        <end position="25"/>
    </location>
</feature>
<evidence type="ECO:0000256" key="3">
    <source>
        <dbReference type="ARBA" id="ARBA00023180"/>
    </source>
</evidence>
<evidence type="ECO:0000313" key="6">
    <source>
        <dbReference type="Proteomes" id="UP000703661"/>
    </source>
</evidence>
<proteinExistence type="inferred from homology"/>
<dbReference type="PROSITE" id="PS00131">
    <property type="entry name" value="CARBOXYPEPT_SER_SER"/>
    <property type="match status" value="1"/>
</dbReference>
<dbReference type="SUPFAM" id="SSF53474">
    <property type="entry name" value="alpha/beta-Hydrolases"/>
    <property type="match status" value="1"/>
</dbReference>
<dbReference type="Pfam" id="PF00450">
    <property type="entry name" value="Peptidase_S10"/>
    <property type="match status" value="1"/>
</dbReference>
<dbReference type="GO" id="GO:0006508">
    <property type="term" value="P:proteolysis"/>
    <property type="evidence" value="ECO:0007669"/>
    <property type="project" value="UniProtKB-KW"/>
</dbReference>
<keyword evidence="4 5" id="KW-0645">Protease</keyword>
<dbReference type="InterPro" id="IPR029058">
    <property type="entry name" value="AB_hydrolase_fold"/>
</dbReference>
<evidence type="ECO:0000256" key="1">
    <source>
        <dbReference type="ARBA" id="ARBA00009431"/>
    </source>
</evidence>
<keyword evidence="6" id="KW-1185">Reference proteome</keyword>
<reference evidence="5" key="1">
    <citation type="journal article" date="2020" name="Fungal Divers.">
        <title>Resolving the Mortierellaceae phylogeny through synthesis of multi-gene phylogenetics and phylogenomics.</title>
        <authorList>
            <person name="Vandepol N."/>
            <person name="Liber J."/>
            <person name="Desiro A."/>
            <person name="Na H."/>
            <person name="Kennedy M."/>
            <person name="Barry K."/>
            <person name="Grigoriev I.V."/>
            <person name="Miller A.N."/>
            <person name="O'Donnell K."/>
            <person name="Stajich J.E."/>
            <person name="Bonito G."/>
        </authorList>
    </citation>
    <scope>NUCLEOTIDE SEQUENCE</scope>
    <source>
        <strain evidence="5">NRRL 2769</strain>
    </source>
</reference>